<feature type="chain" id="PRO_5041338649" evidence="2">
    <location>
        <begin position="20"/>
        <end position="495"/>
    </location>
</feature>
<keyword evidence="1" id="KW-0472">Membrane</keyword>
<protein>
    <submittedName>
        <fullName evidence="3">Uncharacterized protein</fullName>
    </submittedName>
</protein>
<feature type="signal peptide" evidence="2">
    <location>
        <begin position="1"/>
        <end position="19"/>
    </location>
</feature>
<dbReference type="AlphaFoldDB" id="A0AA36DN93"/>
<keyword evidence="1" id="KW-0812">Transmembrane</keyword>
<keyword evidence="2" id="KW-0732">Signal</keyword>
<accession>A0AA36DN93</accession>
<dbReference type="Proteomes" id="UP001176961">
    <property type="component" value="Unassembled WGS sequence"/>
</dbReference>
<organism evidence="3 4">
    <name type="scientific">Cylicocyclus nassatus</name>
    <name type="common">Nematode worm</name>
    <dbReference type="NCBI Taxonomy" id="53992"/>
    <lineage>
        <taxon>Eukaryota</taxon>
        <taxon>Metazoa</taxon>
        <taxon>Ecdysozoa</taxon>
        <taxon>Nematoda</taxon>
        <taxon>Chromadorea</taxon>
        <taxon>Rhabditida</taxon>
        <taxon>Rhabditina</taxon>
        <taxon>Rhabditomorpha</taxon>
        <taxon>Strongyloidea</taxon>
        <taxon>Strongylidae</taxon>
        <taxon>Cylicocyclus</taxon>
    </lineage>
</organism>
<evidence type="ECO:0000313" key="3">
    <source>
        <dbReference type="EMBL" id="CAJ0590195.1"/>
    </source>
</evidence>
<feature type="transmembrane region" description="Helical" evidence="1">
    <location>
        <begin position="178"/>
        <end position="196"/>
    </location>
</feature>
<feature type="transmembrane region" description="Helical" evidence="1">
    <location>
        <begin position="216"/>
        <end position="238"/>
    </location>
</feature>
<feature type="transmembrane region" description="Helical" evidence="1">
    <location>
        <begin position="259"/>
        <end position="280"/>
    </location>
</feature>
<name>A0AA36DN93_CYLNA</name>
<keyword evidence="1" id="KW-1133">Transmembrane helix</keyword>
<feature type="transmembrane region" description="Helical" evidence="1">
    <location>
        <begin position="130"/>
        <end position="148"/>
    </location>
</feature>
<comment type="caution">
    <text evidence="3">The sequence shown here is derived from an EMBL/GenBank/DDBJ whole genome shotgun (WGS) entry which is preliminary data.</text>
</comment>
<dbReference type="InterPro" id="IPR008962">
    <property type="entry name" value="PapD-like_sf"/>
</dbReference>
<dbReference type="Gene3D" id="2.60.40.10">
    <property type="entry name" value="Immunoglobulins"/>
    <property type="match status" value="1"/>
</dbReference>
<dbReference type="InterPro" id="IPR013783">
    <property type="entry name" value="Ig-like_fold"/>
</dbReference>
<dbReference type="SUPFAM" id="SSF49354">
    <property type="entry name" value="PapD-like"/>
    <property type="match status" value="1"/>
</dbReference>
<evidence type="ECO:0000256" key="2">
    <source>
        <dbReference type="SAM" id="SignalP"/>
    </source>
</evidence>
<reference evidence="3" key="1">
    <citation type="submission" date="2023-07" db="EMBL/GenBank/DDBJ databases">
        <authorList>
            <consortium name="CYATHOMIX"/>
        </authorList>
    </citation>
    <scope>NUCLEOTIDE SEQUENCE</scope>
    <source>
        <strain evidence="3">N/A</strain>
    </source>
</reference>
<evidence type="ECO:0000256" key="1">
    <source>
        <dbReference type="SAM" id="Phobius"/>
    </source>
</evidence>
<sequence length="495" mass="56840">MSYVHYIILILIYSPLALRANVFNSSVSLFFDNEVGRCIATFSPSCFDEYCYAHVTKHNEGRIFRLGCLSSPENEKLQVCKDILTHNHYNNTCIETGDHQMCCCYQRNGSFCNSKWKPNIVMPSMSKHEVLMLGTGVIVKTIIFYGLYRSLERTSRSLEDNVVNQYCDKVMQIELNCGFGKIILLFALVICLWYPVMPQCEVVAEGELEQKYYFIYQMSSSAAIGLFYCLYPLLMCALDLNRIRAMAMNTTISRIPYSVVSLGATAFSLVPFSMFVYQTIPVYQREFSKSYCKLGKQMTQLAFVNVCYVAHATLTIVQEAITYFLQSKHHFNRFSPYMGKNIACKSSSREEQEQLGTAKSNTTTKDEESLLLITPRPFILDEEREGILSLKNAHDDEWMTVRVLVSSPDSYIIRPHKVIIPPQKTSTISVQLCCCGKHCPPKETGLMLQWFSLSRSYLCFDATRLWQRPYLIPKSCWKFYVLPIYHDSKNVVCES</sequence>
<proteinExistence type="predicted"/>
<dbReference type="EMBL" id="CATQJL010000001">
    <property type="protein sequence ID" value="CAJ0590195.1"/>
    <property type="molecule type" value="Genomic_DNA"/>
</dbReference>
<keyword evidence="4" id="KW-1185">Reference proteome</keyword>
<evidence type="ECO:0000313" key="4">
    <source>
        <dbReference type="Proteomes" id="UP001176961"/>
    </source>
</evidence>
<gene>
    <name evidence="3" type="ORF">CYNAS_LOCUS2178</name>
</gene>